<evidence type="ECO:0000256" key="6">
    <source>
        <dbReference type="ARBA" id="ARBA00023049"/>
    </source>
</evidence>
<feature type="signal peptide" evidence="8">
    <location>
        <begin position="1"/>
        <end position="17"/>
    </location>
</feature>
<keyword evidence="4" id="KW-0378">Hydrolase</keyword>
<evidence type="ECO:0000259" key="9">
    <source>
        <dbReference type="PROSITE" id="PS51864"/>
    </source>
</evidence>
<dbReference type="GO" id="GO:0006508">
    <property type="term" value="P:proteolysis"/>
    <property type="evidence" value="ECO:0007669"/>
    <property type="project" value="UniProtKB-KW"/>
</dbReference>
<feature type="chain" id="PRO_5036463574" evidence="8">
    <location>
        <begin position="18"/>
        <end position="125"/>
    </location>
</feature>
<keyword evidence="8" id="KW-0732">Signal</keyword>
<dbReference type="InterPro" id="IPR001506">
    <property type="entry name" value="Peptidase_M12A"/>
</dbReference>
<accession>A0A8X6IQK5</accession>
<evidence type="ECO:0000256" key="3">
    <source>
        <dbReference type="ARBA" id="ARBA00022723"/>
    </source>
</evidence>
<comment type="caution">
    <text evidence="7">Lacks conserved residue(s) required for the propagation of feature annotation.</text>
</comment>
<evidence type="ECO:0000313" key="11">
    <source>
        <dbReference type="Proteomes" id="UP000887013"/>
    </source>
</evidence>
<evidence type="ECO:0000256" key="8">
    <source>
        <dbReference type="SAM" id="SignalP"/>
    </source>
</evidence>
<dbReference type="Proteomes" id="UP000887013">
    <property type="component" value="Unassembled WGS sequence"/>
</dbReference>
<keyword evidence="3" id="KW-0479">Metal-binding</keyword>
<keyword evidence="11" id="KW-1185">Reference proteome</keyword>
<comment type="cofactor">
    <cofactor evidence="1">
        <name>Zn(2+)</name>
        <dbReference type="ChEBI" id="CHEBI:29105"/>
    </cofactor>
</comment>
<dbReference type="SUPFAM" id="SSF55486">
    <property type="entry name" value="Metalloproteases ('zincins'), catalytic domain"/>
    <property type="match status" value="1"/>
</dbReference>
<evidence type="ECO:0000313" key="10">
    <source>
        <dbReference type="EMBL" id="GFS53387.1"/>
    </source>
</evidence>
<reference evidence="10" key="1">
    <citation type="submission" date="2020-08" db="EMBL/GenBank/DDBJ databases">
        <title>Multicomponent nature underlies the extraordinary mechanical properties of spider dragline silk.</title>
        <authorList>
            <person name="Kono N."/>
            <person name="Nakamura H."/>
            <person name="Mori M."/>
            <person name="Yoshida Y."/>
            <person name="Ohtoshi R."/>
            <person name="Malay A.D."/>
            <person name="Moran D.A.P."/>
            <person name="Tomita M."/>
            <person name="Numata K."/>
            <person name="Arakawa K."/>
        </authorList>
    </citation>
    <scope>NUCLEOTIDE SEQUENCE</scope>
</reference>
<evidence type="ECO:0000256" key="4">
    <source>
        <dbReference type="ARBA" id="ARBA00022801"/>
    </source>
</evidence>
<evidence type="ECO:0000256" key="7">
    <source>
        <dbReference type="PROSITE-ProRule" id="PRU01211"/>
    </source>
</evidence>
<sequence>MEVWMLLLTLCVGNGFAVPIGSFHHPPMENPDLFGGDIVGIEPDEDKNAVVNKTRLWPGGIIPYVEDPGLKSTIRYMFLVERAMEQYHKSTCIKFVPRTDEEDYIRLFPGQGSVFNNTVLKRSCS</sequence>
<organism evidence="10 11">
    <name type="scientific">Nephila pilipes</name>
    <name type="common">Giant wood spider</name>
    <name type="synonym">Nephila maculata</name>
    <dbReference type="NCBI Taxonomy" id="299642"/>
    <lineage>
        <taxon>Eukaryota</taxon>
        <taxon>Metazoa</taxon>
        <taxon>Ecdysozoa</taxon>
        <taxon>Arthropoda</taxon>
        <taxon>Chelicerata</taxon>
        <taxon>Arachnida</taxon>
        <taxon>Araneae</taxon>
        <taxon>Araneomorphae</taxon>
        <taxon>Entelegynae</taxon>
        <taxon>Araneoidea</taxon>
        <taxon>Nephilidae</taxon>
        <taxon>Nephila</taxon>
    </lineage>
</organism>
<proteinExistence type="predicted"/>
<dbReference type="PROSITE" id="PS51864">
    <property type="entry name" value="ASTACIN"/>
    <property type="match status" value="1"/>
</dbReference>
<evidence type="ECO:0000256" key="2">
    <source>
        <dbReference type="ARBA" id="ARBA00022670"/>
    </source>
</evidence>
<dbReference type="Pfam" id="PF01400">
    <property type="entry name" value="Astacin"/>
    <property type="match status" value="1"/>
</dbReference>
<dbReference type="PANTHER" id="PTHR10127:SF780">
    <property type="entry name" value="METALLOENDOPEPTIDASE"/>
    <property type="match status" value="1"/>
</dbReference>
<dbReference type="OrthoDB" id="6431519at2759"/>
<dbReference type="InterPro" id="IPR024079">
    <property type="entry name" value="MetalloPept_cat_dom_sf"/>
</dbReference>
<feature type="domain" description="Peptidase M12A" evidence="9">
    <location>
        <begin position="48"/>
        <end position="125"/>
    </location>
</feature>
<dbReference type="GO" id="GO:0046872">
    <property type="term" value="F:metal ion binding"/>
    <property type="evidence" value="ECO:0007669"/>
    <property type="project" value="UniProtKB-KW"/>
</dbReference>
<keyword evidence="2" id="KW-0645">Protease</keyword>
<keyword evidence="5" id="KW-0862">Zinc</keyword>
<dbReference type="AlphaFoldDB" id="A0A8X6IQK5"/>
<keyword evidence="6" id="KW-0482">Metalloprotease</keyword>
<dbReference type="PANTHER" id="PTHR10127">
    <property type="entry name" value="DISCOIDIN, CUB, EGF, LAMININ , AND ZINC METALLOPROTEASE DOMAIN CONTAINING"/>
    <property type="match status" value="1"/>
</dbReference>
<protein>
    <submittedName>
        <fullName evidence="10">Metalloendopeptidase</fullName>
    </submittedName>
</protein>
<name>A0A8X6IQK5_NEPPI</name>
<gene>
    <name evidence="10" type="primary">VMPA_15</name>
    <name evidence="10" type="ORF">NPIL_44101</name>
</gene>
<evidence type="ECO:0000256" key="1">
    <source>
        <dbReference type="ARBA" id="ARBA00001947"/>
    </source>
</evidence>
<dbReference type="GO" id="GO:0004222">
    <property type="term" value="F:metalloendopeptidase activity"/>
    <property type="evidence" value="ECO:0007669"/>
    <property type="project" value="InterPro"/>
</dbReference>
<dbReference type="Gene3D" id="3.40.390.10">
    <property type="entry name" value="Collagenase (Catalytic Domain)"/>
    <property type="match status" value="1"/>
</dbReference>
<comment type="caution">
    <text evidence="10">The sequence shown here is derived from an EMBL/GenBank/DDBJ whole genome shotgun (WGS) entry which is preliminary data.</text>
</comment>
<evidence type="ECO:0000256" key="5">
    <source>
        <dbReference type="ARBA" id="ARBA00022833"/>
    </source>
</evidence>
<dbReference type="EMBL" id="BMAW01046075">
    <property type="protein sequence ID" value="GFS53387.1"/>
    <property type="molecule type" value="Genomic_DNA"/>
</dbReference>